<dbReference type="RefSeq" id="WP_024925790.1">
    <property type="nucleotide sequence ID" value="NZ_MDEO01000024.1"/>
</dbReference>
<dbReference type="EMBL" id="MDEO01000024">
    <property type="protein sequence ID" value="OCX23889.1"/>
    <property type="molecule type" value="Genomic_DNA"/>
</dbReference>
<protein>
    <recommendedName>
        <fullName evidence="2">Flagellar hook-length control protein-like C-terminal domain-containing protein</fullName>
    </recommendedName>
</protein>
<feature type="region of interest" description="Disordered" evidence="1">
    <location>
        <begin position="1"/>
        <end position="30"/>
    </location>
</feature>
<dbReference type="InterPro" id="IPR038610">
    <property type="entry name" value="FliK-like_C_sf"/>
</dbReference>
<dbReference type="Pfam" id="PF02120">
    <property type="entry name" value="Flg_hook"/>
    <property type="match status" value="1"/>
</dbReference>
<dbReference type="Gene3D" id="3.30.750.140">
    <property type="match status" value="1"/>
</dbReference>
<dbReference type="InterPro" id="IPR021136">
    <property type="entry name" value="Flagellar_hook_control-like_C"/>
</dbReference>
<reference evidence="3 4" key="1">
    <citation type="submission" date="2016-08" db="EMBL/GenBank/DDBJ databases">
        <title>Whole genome sequence of Mesorhizobium sp. strain UASWS1009 isolated from industrial sewage.</title>
        <authorList>
            <person name="Crovadore J."/>
            <person name="Calmin G."/>
            <person name="Chablais R."/>
            <person name="Cochard B."/>
            <person name="Lefort F."/>
        </authorList>
    </citation>
    <scope>NUCLEOTIDE SEQUENCE [LARGE SCALE GENOMIC DNA]</scope>
    <source>
        <strain evidence="3 4">UASWS1009</strain>
    </source>
</reference>
<dbReference type="OrthoDB" id="8117459at2"/>
<feature type="domain" description="Flagellar hook-length control protein-like C-terminal" evidence="2">
    <location>
        <begin position="307"/>
        <end position="372"/>
    </location>
</feature>
<feature type="region of interest" description="Disordered" evidence="1">
    <location>
        <begin position="62"/>
        <end position="108"/>
    </location>
</feature>
<feature type="compositionally biased region" description="Polar residues" evidence="1">
    <location>
        <begin position="1"/>
        <end position="24"/>
    </location>
</feature>
<name>A0A1C2EAE0_9HYPH</name>
<accession>A0A1C2EAE0</accession>
<evidence type="ECO:0000313" key="3">
    <source>
        <dbReference type="EMBL" id="OCX23889.1"/>
    </source>
</evidence>
<feature type="compositionally biased region" description="Polar residues" evidence="1">
    <location>
        <begin position="431"/>
        <end position="446"/>
    </location>
</feature>
<gene>
    <name evidence="3" type="ORF">QV13_03280</name>
</gene>
<evidence type="ECO:0000313" key="4">
    <source>
        <dbReference type="Proteomes" id="UP000094412"/>
    </source>
</evidence>
<feature type="region of interest" description="Disordered" evidence="1">
    <location>
        <begin position="389"/>
        <end position="446"/>
    </location>
</feature>
<keyword evidence="4" id="KW-1185">Reference proteome</keyword>
<organism evidence="3 4">
    <name type="scientific">Mesorhizobium hungaricum</name>
    <dbReference type="NCBI Taxonomy" id="1566387"/>
    <lineage>
        <taxon>Bacteria</taxon>
        <taxon>Pseudomonadati</taxon>
        <taxon>Pseudomonadota</taxon>
        <taxon>Alphaproteobacteria</taxon>
        <taxon>Hyphomicrobiales</taxon>
        <taxon>Phyllobacteriaceae</taxon>
        <taxon>Mesorhizobium</taxon>
    </lineage>
</organism>
<evidence type="ECO:0000259" key="2">
    <source>
        <dbReference type="Pfam" id="PF02120"/>
    </source>
</evidence>
<feature type="compositionally biased region" description="Basic and acidic residues" evidence="1">
    <location>
        <begin position="99"/>
        <end position="108"/>
    </location>
</feature>
<dbReference type="AlphaFoldDB" id="A0A1C2EAE0"/>
<evidence type="ECO:0000256" key="1">
    <source>
        <dbReference type="SAM" id="MobiDB-lite"/>
    </source>
</evidence>
<feature type="compositionally biased region" description="Low complexity" evidence="1">
    <location>
        <begin position="181"/>
        <end position="195"/>
    </location>
</feature>
<sequence length="446" mass="45849">MTASVGQTFVGTALQRSTTQQSDARTGEDSPAFGELLAHEKTPGKERMVHGEKTRADFAVGKAGEQPDAAGLLANDEAVAGPDGKGKRKQATDDETTDADDRTAGLRDRLPLMMALHGLNRAQADGKDQATDPNASAGNVDPDSISKLMRTNVARQQKADGTVEEDGEQAPKLQIDKSTQAMRSADGASSAAMAGKTDSLTNLPAEGNADPVDATLEAAGTGGSQPAQVDPLSVENDGHRSSSAVLKQSGAARASVVSEQNFPAPASQAVSQTARDVIDAIAASGKSELASPTPAAANQNGASVAVPAHVLKIELHPAELGAVTANLRLAGEQLSIELRPETHEAHRRLSSDSETIVKSLKALGFDIDKVTILQPSIAATPAARVDATANGASAGRDQSSFQPGGSGGNGDGMGGQQSGRNHGDERHQDQRQAQSSRQNSGSGLFI</sequence>
<dbReference type="STRING" id="1566387.QV13_03280"/>
<dbReference type="Proteomes" id="UP000094412">
    <property type="component" value="Unassembled WGS sequence"/>
</dbReference>
<feature type="compositionally biased region" description="Basic and acidic residues" evidence="1">
    <location>
        <begin position="421"/>
        <end position="430"/>
    </location>
</feature>
<feature type="region of interest" description="Disordered" evidence="1">
    <location>
        <begin position="123"/>
        <end position="247"/>
    </location>
</feature>
<feature type="compositionally biased region" description="Gly residues" evidence="1">
    <location>
        <begin position="404"/>
        <end position="417"/>
    </location>
</feature>
<proteinExistence type="predicted"/>
<comment type="caution">
    <text evidence="3">The sequence shown here is derived from an EMBL/GenBank/DDBJ whole genome shotgun (WGS) entry which is preliminary data.</text>
</comment>